<evidence type="ECO:0000256" key="4">
    <source>
        <dbReference type="ARBA" id="ARBA00023163"/>
    </source>
</evidence>
<sequence length="563" mass="64071">MQSNFEIADLPSQQHFMDTNSSSPVLPIFFTPQNQNHPSFHRQLEHQQLGHHHLVHPTPITHELFQGLHPQPEQEQSGTLHWQMSPINFKLGLNENSASGEVALLDENSPLFLQSRPQNLGFKSWQPQEFCTRKEPFWKPHETQGMKQKQATEGEICKELESKYRLYGELEAIYSLGKIGEVNNKQTGSGSALTNENSPKNVDLVPVPFGGSHGLNGGPAATAGVDDGSEASIDEEVSYRKVQKRKRKRRMKEQLSSSTTRFFEGLVKRVMDHQESLHHKYLALIEKMDRERREREAAWRLQEAEKHKRKAIAQLHEQALASKRESLIVSYIEKITGQKVNIPSRETPSLLQCDYSNGAMEEELTPVKVDQTNSRWPQSEVEALILVRSNIESKFQEPGLKGPLWEQVSASMDSLGYQRSAKRCKEKWENINKYFRKTKDSPKKRPQQSKTCSYFNKLDQLYSRTPVTNPSSSSYCSSNPVVSIERQGYSELLQAVLDGSETQNLSSGNFEILSEIGSNRLDFDGITNGKVEHLREDHGKEKENHEDDGSMEEEDIDGNDSDE</sequence>
<evidence type="ECO:0000256" key="2">
    <source>
        <dbReference type="ARBA" id="ARBA00023015"/>
    </source>
</evidence>
<dbReference type="FunFam" id="1.10.10.60:FF:000092">
    <property type="entry name" value="Trihelix transcription factor GT-2"/>
    <property type="match status" value="1"/>
</dbReference>
<gene>
    <name evidence="8" type="ORF">RchiOBHm_Chr6g0311751</name>
</gene>
<dbReference type="GO" id="GO:0005634">
    <property type="term" value="C:nucleus"/>
    <property type="evidence" value="ECO:0007669"/>
    <property type="project" value="UniProtKB-SubCell"/>
</dbReference>
<dbReference type="Pfam" id="PF13837">
    <property type="entry name" value="Myb_DNA-bind_4"/>
    <property type="match status" value="1"/>
</dbReference>
<dbReference type="GO" id="GO:0003677">
    <property type="term" value="F:DNA binding"/>
    <property type="evidence" value="ECO:0007669"/>
    <property type="project" value="UniProtKB-KW"/>
</dbReference>
<dbReference type="PANTHER" id="PTHR21654:SF31">
    <property type="entry name" value="OS02G0104500 PROTEIN"/>
    <property type="match status" value="1"/>
</dbReference>
<comment type="subcellular location">
    <subcellularLocation>
        <location evidence="1">Nucleus</location>
    </subcellularLocation>
</comment>
<dbReference type="AlphaFoldDB" id="A0A2P6Q1N0"/>
<proteinExistence type="predicted"/>
<comment type="caution">
    <text evidence="8">The sequence shown here is derived from an EMBL/GenBank/DDBJ whole genome shotgun (WGS) entry which is preliminary data.</text>
</comment>
<dbReference type="STRING" id="74649.A0A2P6Q1N0"/>
<dbReference type="GO" id="GO:0006355">
    <property type="term" value="P:regulation of DNA-templated transcription"/>
    <property type="evidence" value="ECO:0007669"/>
    <property type="project" value="UniProtKB-ARBA"/>
</dbReference>
<dbReference type="InterPro" id="IPR044822">
    <property type="entry name" value="Myb_DNA-bind_4"/>
</dbReference>
<feature type="compositionally biased region" description="Basic and acidic residues" evidence="6">
    <location>
        <begin position="532"/>
        <end position="548"/>
    </location>
</feature>
<evidence type="ECO:0000259" key="7">
    <source>
        <dbReference type="PROSITE" id="PS50090"/>
    </source>
</evidence>
<keyword evidence="2" id="KW-0805">Transcription regulation</keyword>
<keyword evidence="5" id="KW-0539">Nucleus</keyword>
<evidence type="ECO:0000256" key="1">
    <source>
        <dbReference type="ARBA" id="ARBA00004123"/>
    </source>
</evidence>
<reference evidence="8 9" key="1">
    <citation type="journal article" date="2018" name="Nat. Genet.">
        <title>The Rosa genome provides new insights in the design of modern roses.</title>
        <authorList>
            <person name="Bendahmane M."/>
        </authorList>
    </citation>
    <scope>NUCLEOTIDE SEQUENCE [LARGE SCALE GENOMIC DNA]</scope>
    <source>
        <strain evidence="9">cv. Old Blush</strain>
    </source>
</reference>
<dbReference type="Gene3D" id="1.10.10.60">
    <property type="entry name" value="Homeodomain-like"/>
    <property type="match status" value="1"/>
</dbReference>
<accession>A0A2P6Q1N0</accession>
<dbReference type="Proteomes" id="UP000238479">
    <property type="component" value="Chromosome 6"/>
</dbReference>
<dbReference type="OrthoDB" id="691673at2759"/>
<feature type="compositionally biased region" description="Acidic residues" evidence="6">
    <location>
        <begin position="549"/>
        <end position="563"/>
    </location>
</feature>
<evidence type="ECO:0000313" key="8">
    <source>
        <dbReference type="EMBL" id="PRQ28039.1"/>
    </source>
</evidence>
<evidence type="ECO:0000256" key="5">
    <source>
        <dbReference type="ARBA" id="ARBA00023242"/>
    </source>
</evidence>
<dbReference type="EMBL" id="PDCK01000044">
    <property type="protein sequence ID" value="PRQ28039.1"/>
    <property type="molecule type" value="Genomic_DNA"/>
</dbReference>
<keyword evidence="4" id="KW-0804">Transcription</keyword>
<protein>
    <submittedName>
        <fullName evidence="8">Putative transcription factor MYB family</fullName>
    </submittedName>
</protein>
<keyword evidence="9" id="KW-1185">Reference proteome</keyword>
<feature type="domain" description="Myb-like" evidence="7">
    <location>
        <begin position="368"/>
        <end position="432"/>
    </location>
</feature>
<evidence type="ECO:0000256" key="6">
    <source>
        <dbReference type="SAM" id="MobiDB-lite"/>
    </source>
</evidence>
<evidence type="ECO:0000256" key="3">
    <source>
        <dbReference type="ARBA" id="ARBA00023125"/>
    </source>
</evidence>
<dbReference type="Gramene" id="PRQ28039">
    <property type="protein sequence ID" value="PRQ28039"/>
    <property type="gene ID" value="RchiOBHm_Chr6g0311751"/>
</dbReference>
<name>A0A2P6Q1N0_ROSCH</name>
<dbReference type="InterPro" id="IPR001005">
    <property type="entry name" value="SANT/Myb"/>
</dbReference>
<dbReference type="CDD" id="cd12203">
    <property type="entry name" value="GT1"/>
    <property type="match status" value="1"/>
</dbReference>
<evidence type="ECO:0000313" key="9">
    <source>
        <dbReference type="Proteomes" id="UP000238479"/>
    </source>
</evidence>
<dbReference type="PROSITE" id="PS50090">
    <property type="entry name" value="MYB_LIKE"/>
    <property type="match status" value="1"/>
</dbReference>
<organism evidence="8 9">
    <name type="scientific">Rosa chinensis</name>
    <name type="common">China rose</name>
    <dbReference type="NCBI Taxonomy" id="74649"/>
    <lineage>
        <taxon>Eukaryota</taxon>
        <taxon>Viridiplantae</taxon>
        <taxon>Streptophyta</taxon>
        <taxon>Embryophyta</taxon>
        <taxon>Tracheophyta</taxon>
        <taxon>Spermatophyta</taxon>
        <taxon>Magnoliopsida</taxon>
        <taxon>eudicotyledons</taxon>
        <taxon>Gunneridae</taxon>
        <taxon>Pentapetalae</taxon>
        <taxon>rosids</taxon>
        <taxon>fabids</taxon>
        <taxon>Rosales</taxon>
        <taxon>Rosaceae</taxon>
        <taxon>Rosoideae</taxon>
        <taxon>Rosoideae incertae sedis</taxon>
        <taxon>Rosa</taxon>
    </lineage>
</organism>
<keyword evidence="3" id="KW-0238">DNA-binding</keyword>
<feature type="region of interest" description="Disordered" evidence="6">
    <location>
        <begin position="532"/>
        <end position="563"/>
    </location>
</feature>
<dbReference type="OMA" id="NSRWPQS"/>
<dbReference type="PANTHER" id="PTHR21654">
    <property type="entry name" value="FI21293P1"/>
    <property type="match status" value="1"/>
</dbReference>